<keyword evidence="9" id="KW-1185">Reference proteome</keyword>
<gene>
    <name evidence="8" type="ORF">GCM10010503_39410</name>
</gene>
<reference evidence="8" key="2">
    <citation type="submission" date="2020-09" db="EMBL/GenBank/DDBJ databases">
        <authorList>
            <person name="Sun Q."/>
            <person name="Ohkuma M."/>
        </authorList>
    </citation>
    <scope>NUCLEOTIDE SEQUENCE</scope>
    <source>
        <strain evidence="8">JCM 4490</strain>
    </source>
</reference>
<comment type="similarity">
    <text evidence="1">Belongs to the sigma-70 factor family. ECF subfamily.</text>
</comment>
<feature type="region of interest" description="Disordered" evidence="6">
    <location>
        <begin position="1"/>
        <end position="35"/>
    </location>
</feature>
<protein>
    <recommendedName>
        <fullName evidence="7">RNA polymerase sigma factor 70 region 4 type 2 domain-containing protein</fullName>
    </recommendedName>
</protein>
<evidence type="ECO:0000256" key="3">
    <source>
        <dbReference type="ARBA" id="ARBA00023082"/>
    </source>
</evidence>
<dbReference type="EMBL" id="BMUE01000008">
    <property type="protein sequence ID" value="GGW58465.1"/>
    <property type="molecule type" value="Genomic_DNA"/>
</dbReference>
<dbReference type="InterPro" id="IPR014284">
    <property type="entry name" value="RNA_pol_sigma-70_dom"/>
</dbReference>
<dbReference type="InterPro" id="IPR036388">
    <property type="entry name" value="WH-like_DNA-bd_sf"/>
</dbReference>
<dbReference type="CDD" id="cd06171">
    <property type="entry name" value="Sigma70_r4"/>
    <property type="match status" value="1"/>
</dbReference>
<evidence type="ECO:0000256" key="2">
    <source>
        <dbReference type="ARBA" id="ARBA00023015"/>
    </source>
</evidence>
<evidence type="ECO:0000256" key="6">
    <source>
        <dbReference type="SAM" id="MobiDB-lite"/>
    </source>
</evidence>
<name>A0A918JBM0_9ACTN</name>
<comment type="caution">
    <text evidence="8">The sequence shown here is derived from an EMBL/GenBank/DDBJ whole genome shotgun (WGS) entry which is preliminary data.</text>
</comment>
<dbReference type="InterPro" id="IPR013249">
    <property type="entry name" value="RNA_pol_sigma70_r4_t2"/>
</dbReference>
<dbReference type="InterPro" id="IPR013324">
    <property type="entry name" value="RNA_pol_sigma_r3/r4-like"/>
</dbReference>
<dbReference type="PANTHER" id="PTHR43133:SF8">
    <property type="entry name" value="RNA POLYMERASE SIGMA FACTOR HI_1459-RELATED"/>
    <property type="match status" value="1"/>
</dbReference>
<dbReference type="RefSeq" id="WP_190016615.1">
    <property type="nucleotide sequence ID" value="NZ_BMUE01000008.1"/>
</dbReference>
<dbReference type="Gene3D" id="1.10.10.10">
    <property type="entry name" value="Winged helix-like DNA-binding domain superfamily/Winged helix DNA-binding domain"/>
    <property type="match status" value="1"/>
</dbReference>
<sequence length="207" mass="23800">MPHQHHKATEESCWRRRTGQRPVIEESSPEVDSSGSKDLFDEFFNDVYADAVLYVSMRASAGDVGDIVGKAFKAVFEHWGTIQKPRAYLYVTLRNGVFERHEEMNREARLRRDCVASRPPQTYPDPADLVESKEQFQEVLNALQQLPERMREIALLTLDNYKPREIADQLGITRSTVTTQLTEANRRLRKILGIEQRSGGTRRGTHD</sequence>
<evidence type="ECO:0000256" key="5">
    <source>
        <dbReference type="ARBA" id="ARBA00023163"/>
    </source>
</evidence>
<evidence type="ECO:0000256" key="4">
    <source>
        <dbReference type="ARBA" id="ARBA00023125"/>
    </source>
</evidence>
<accession>A0A918JBM0</accession>
<reference evidence="8" key="1">
    <citation type="journal article" date="2014" name="Int. J. Syst. Evol. Microbiol.">
        <title>Complete genome sequence of Corynebacterium casei LMG S-19264T (=DSM 44701T), isolated from a smear-ripened cheese.</title>
        <authorList>
            <consortium name="US DOE Joint Genome Institute (JGI-PGF)"/>
            <person name="Walter F."/>
            <person name="Albersmeier A."/>
            <person name="Kalinowski J."/>
            <person name="Ruckert C."/>
        </authorList>
    </citation>
    <scope>NUCLEOTIDE SEQUENCE</scope>
    <source>
        <strain evidence="8">JCM 4490</strain>
    </source>
</reference>
<dbReference type="Pfam" id="PF08281">
    <property type="entry name" value="Sigma70_r4_2"/>
    <property type="match status" value="1"/>
</dbReference>
<dbReference type="SUPFAM" id="SSF88659">
    <property type="entry name" value="Sigma3 and sigma4 domains of RNA polymerase sigma factors"/>
    <property type="match status" value="1"/>
</dbReference>
<dbReference type="AlphaFoldDB" id="A0A918JBM0"/>
<dbReference type="GO" id="GO:0003677">
    <property type="term" value="F:DNA binding"/>
    <property type="evidence" value="ECO:0007669"/>
    <property type="project" value="UniProtKB-KW"/>
</dbReference>
<keyword evidence="3" id="KW-0731">Sigma factor</keyword>
<organism evidence="8 9">
    <name type="scientific">Streptomyces lucensis JCM 4490</name>
    <dbReference type="NCBI Taxonomy" id="1306176"/>
    <lineage>
        <taxon>Bacteria</taxon>
        <taxon>Bacillati</taxon>
        <taxon>Actinomycetota</taxon>
        <taxon>Actinomycetes</taxon>
        <taxon>Kitasatosporales</taxon>
        <taxon>Streptomycetaceae</taxon>
        <taxon>Streptomyces</taxon>
    </lineage>
</organism>
<evidence type="ECO:0000313" key="9">
    <source>
        <dbReference type="Proteomes" id="UP000620224"/>
    </source>
</evidence>
<proteinExistence type="inferred from homology"/>
<keyword evidence="5" id="KW-0804">Transcription</keyword>
<evidence type="ECO:0000313" key="8">
    <source>
        <dbReference type="EMBL" id="GGW58465.1"/>
    </source>
</evidence>
<dbReference type="NCBIfam" id="TIGR02937">
    <property type="entry name" value="sigma70-ECF"/>
    <property type="match status" value="1"/>
</dbReference>
<evidence type="ECO:0000259" key="7">
    <source>
        <dbReference type="Pfam" id="PF08281"/>
    </source>
</evidence>
<keyword evidence="2" id="KW-0805">Transcription regulation</keyword>
<feature type="domain" description="RNA polymerase sigma factor 70 region 4 type 2" evidence="7">
    <location>
        <begin position="137"/>
        <end position="186"/>
    </location>
</feature>
<dbReference type="GO" id="GO:0006352">
    <property type="term" value="P:DNA-templated transcription initiation"/>
    <property type="evidence" value="ECO:0007669"/>
    <property type="project" value="InterPro"/>
</dbReference>
<dbReference type="Proteomes" id="UP000620224">
    <property type="component" value="Unassembled WGS sequence"/>
</dbReference>
<dbReference type="InterPro" id="IPR039425">
    <property type="entry name" value="RNA_pol_sigma-70-like"/>
</dbReference>
<dbReference type="GO" id="GO:0016987">
    <property type="term" value="F:sigma factor activity"/>
    <property type="evidence" value="ECO:0007669"/>
    <property type="project" value="UniProtKB-KW"/>
</dbReference>
<dbReference type="PANTHER" id="PTHR43133">
    <property type="entry name" value="RNA POLYMERASE ECF-TYPE SIGMA FACTO"/>
    <property type="match status" value="1"/>
</dbReference>
<keyword evidence="4" id="KW-0238">DNA-binding</keyword>
<evidence type="ECO:0000256" key="1">
    <source>
        <dbReference type="ARBA" id="ARBA00010641"/>
    </source>
</evidence>